<evidence type="ECO:0000313" key="7">
    <source>
        <dbReference type="Proteomes" id="UP000315440"/>
    </source>
</evidence>
<dbReference type="PANTHER" id="PTHR43701:SF2">
    <property type="entry name" value="MEMBRANE TRANSPORTER PROTEIN YJNA-RELATED"/>
    <property type="match status" value="1"/>
</dbReference>
<dbReference type="EMBL" id="SJPQ01000001">
    <property type="protein sequence ID" value="TWT90356.1"/>
    <property type="molecule type" value="Genomic_DNA"/>
</dbReference>
<evidence type="ECO:0000256" key="1">
    <source>
        <dbReference type="ARBA" id="ARBA00004141"/>
    </source>
</evidence>
<feature type="transmembrane region" description="Helical" evidence="5">
    <location>
        <begin position="106"/>
        <end position="124"/>
    </location>
</feature>
<comment type="subcellular location">
    <subcellularLocation>
        <location evidence="5">Cell membrane</location>
        <topology evidence="5">Multi-pass membrane protein</topology>
    </subcellularLocation>
    <subcellularLocation>
        <location evidence="1">Membrane</location>
        <topology evidence="1">Multi-pass membrane protein</topology>
    </subcellularLocation>
</comment>
<dbReference type="AlphaFoldDB" id="A0A5C5ZT06"/>
<gene>
    <name evidence="6" type="ORF">Mal64_07450</name>
</gene>
<comment type="similarity">
    <text evidence="5">Belongs to the 4-toluene sulfonate uptake permease (TSUP) (TC 2.A.102) family.</text>
</comment>
<organism evidence="6 7">
    <name type="scientific">Pseudobythopirellula maris</name>
    <dbReference type="NCBI Taxonomy" id="2527991"/>
    <lineage>
        <taxon>Bacteria</taxon>
        <taxon>Pseudomonadati</taxon>
        <taxon>Planctomycetota</taxon>
        <taxon>Planctomycetia</taxon>
        <taxon>Pirellulales</taxon>
        <taxon>Lacipirellulaceae</taxon>
        <taxon>Pseudobythopirellula</taxon>
    </lineage>
</organism>
<feature type="transmembrane region" description="Helical" evidence="5">
    <location>
        <begin position="36"/>
        <end position="55"/>
    </location>
</feature>
<evidence type="ECO:0000256" key="3">
    <source>
        <dbReference type="ARBA" id="ARBA00022989"/>
    </source>
</evidence>
<proteinExistence type="inferred from homology"/>
<evidence type="ECO:0000256" key="4">
    <source>
        <dbReference type="ARBA" id="ARBA00023136"/>
    </source>
</evidence>
<evidence type="ECO:0000256" key="2">
    <source>
        <dbReference type="ARBA" id="ARBA00022692"/>
    </source>
</evidence>
<accession>A0A5C5ZT06</accession>
<sequence length="159" mass="16390">MVERQFHLKASVLFAAAGTIGAYVGSFLTSLVSQQVLLGCFAALMLVTGAAMIRRDAERGQSAQCRLWPCLLIGASVGVLTGFLGVGGGFLIVPALVLLAGIETKNAVGASLAIIALNSVGGLIRQLQQVSLDWRLTLAFLALSDVGILAGLGVVQKVP</sequence>
<keyword evidence="5" id="KW-1003">Cell membrane</keyword>
<dbReference type="InterPro" id="IPR002781">
    <property type="entry name" value="TM_pro_TauE-like"/>
</dbReference>
<name>A0A5C5ZT06_9BACT</name>
<dbReference type="InterPro" id="IPR051598">
    <property type="entry name" value="TSUP/Inactive_protease-like"/>
</dbReference>
<keyword evidence="2 5" id="KW-0812">Transmembrane</keyword>
<reference evidence="6 7" key="1">
    <citation type="submission" date="2019-02" db="EMBL/GenBank/DDBJ databases">
        <title>Deep-cultivation of Planctomycetes and their phenomic and genomic characterization uncovers novel biology.</title>
        <authorList>
            <person name="Wiegand S."/>
            <person name="Jogler M."/>
            <person name="Boedeker C."/>
            <person name="Pinto D."/>
            <person name="Vollmers J."/>
            <person name="Rivas-Marin E."/>
            <person name="Kohn T."/>
            <person name="Peeters S.H."/>
            <person name="Heuer A."/>
            <person name="Rast P."/>
            <person name="Oberbeckmann S."/>
            <person name="Bunk B."/>
            <person name="Jeske O."/>
            <person name="Meyerdierks A."/>
            <person name="Storesund J.E."/>
            <person name="Kallscheuer N."/>
            <person name="Luecker S."/>
            <person name="Lage O.M."/>
            <person name="Pohl T."/>
            <person name="Merkel B.J."/>
            <person name="Hornburger P."/>
            <person name="Mueller R.-W."/>
            <person name="Bruemmer F."/>
            <person name="Labrenz M."/>
            <person name="Spormann A.M."/>
            <person name="Op Den Camp H."/>
            <person name="Overmann J."/>
            <person name="Amann R."/>
            <person name="Jetten M.S.M."/>
            <person name="Mascher T."/>
            <person name="Medema M.H."/>
            <person name="Devos D.P."/>
            <person name="Kaster A.-K."/>
            <person name="Ovreas L."/>
            <person name="Rohde M."/>
            <person name="Galperin M.Y."/>
            <person name="Jogler C."/>
        </authorList>
    </citation>
    <scope>NUCLEOTIDE SEQUENCE [LARGE SCALE GENOMIC DNA]</scope>
    <source>
        <strain evidence="6 7">Mal64</strain>
    </source>
</reference>
<keyword evidence="3 5" id="KW-1133">Transmembrane helix</keyword>
<dbReference type="Pfam" id="PF01925">
    <property type="entry name" value="TauE"/>
    <property type="match status" value="1"/>
</dbReference>
<keyword evidence="4 5" id="KW-0472">Membrane</keyword>
<feature type="transmembrane region" description="Helical" evidence="5">
    <location>
        <begin position="136"/>
        <end position="155"/>
    </location>
</feature>
<evidence type="ECO:0000256" key="5">
    <source>
        <dbReference type="RuleBase" id="RU363041"/>
    </source>
</evidence>
<feature type="transmembrane region" description="Helical" evidence="5">
    <location>
        <begin position="12"/>
        <end position="30"/>
    </location>
</feature>
<dbReference type="Proteomes" id="UP000315440">
    <property type="component" value="Unassembled WGS sequence"/>
</dbReference>
<evidence type="ECO:0000313" key="6">
    <source>
        <dbReference type="EMBL" id="TWT90356.1"/>
    </source>
</evidence>
<keyword evidence="7" id="KW-1185">Reference proteome</keyword>
<dbReference type="PANTHER" id="PTHR43701">
    <property type="entry name" value="MEMBRANE TRANSPORTER PROTEIN MJ0441-RELATED"/>
    <property type="match status" value="1"/>
</dbReference>
<dbReference type="GO" id="GO:0005886">
    <property type="term" value="C:plasma membrane"/>
    <property type="evidence" value="ECO:0007669"/>
    <property type="project" value="UniProtKB-SubCell"/>
</dbReference>
<comment type="caution">
    <text evidence="6">The sequence shown here is derived from an EMBL/GenBank/DDBJ whole genome shotgun (WGS) entry which is preliminary data.</text>
</comment>
<protein>
    <recommendedName>
        <fullName evidence="5">Probable membrane transporter protein</fullName>
    </recommendedName>
</protein>
<feature type="transmembrane region" description="Helical" evidence="5">
    <location>
        <begin position="67"/>
        <end position="100"/>
    </location>
</feature>